<comment type="caution">
    <text evidence="2">The sequence shown here is derived from an EMBL/GenBank/DDBJ whole genome shotgun (WGS) entry which is preliminary data.</text>
</comment>
<sequence length="64" mass="6796">MKGGIFVSCELLGIVGICSYFLAKISSLQMAVSEKVGKFCFLYPNLNNGVIIIAIIINGINGLS</sequence>
<evidence type="ECO:0000256" key="1">
    <source>
        <dbReference type="SAM" id="Phobius"/>
    </source>
</evidence>
<keyword evidence="1" id="KW-0812">Transmembrane</keyword>
<organism evidence="2 3">
    <name type="scientific">Streptococcus parauberis NCFD 2020</name>
    <dbReference type="NCBI Taxonomy" id="873447"/>
    <lineage>
        <taxon>Bacteria</taxon>
        <taxon>Bacillati</taxon>
        <taxon>Bacillota</taxon>
        <taxon>Bacilli</taxon>
        <taxon>Lactobacillales</taxon>
        <taxon>Streptococcaceae</taxon>
        <taxon>Streptococcus</taxon>
    </lineage>
</organism>
<proteinExistence type="predicted"/>
<accession>F1Z2G6</accession>
<feature type="transmembrane region" description="Helical" evidence="1">
    <location>
        <begin position="43"/>
        <end position="63"/>
    </location>
</feature>
<name>F1Z2G6_9STRE</name>
<protein>
    <submittedName>
        <fullName evidence="2">Uncharacterized protein</fullName>
    </submittedName>
</protein>
<gene>
    <name evidence="2" type="ORF">SPB_2236</name>
</gene>
<reference evidence="2 3" key="1">
    <citation type="submission" date="2011-02" db="EMBL/GenBank/DDBJ databases">
        <authorList>
            <person name="Stanhope M.J."/>
            <person name="Durkin A.S."/>
            <person name="Hostetler J."/>
            <person name="Kim M."/>
            <person name="Radune D."/>
            <person name="Singh I."/>
            <person name="Town C.D."/>
        </authorList>
    </citation>
    <scope>NUCLEOTIDE SEQUENCE [LARGE SCALE GENOMIC DNA]</scope>
    <source>
        <strain evidence="2 3">NCFD 2020</strain>
    </source>
</reference>
<evidence type="ECO:0000313" key="3">
    <source>
        <dbReference type="Proteomes" id="UP000003732"/>
    </source>
</evidence>
<dbReference type="Proteomes" id="UP000003732">
    <property type="component" value="Unassembled WGS sequence"/>
</dbReference>
<evidence type="ECO:0000313" key="2">
    <source>
        <dbReference type="EMBL" id="EGE53048.1"/>
    </source>
</evidence>
<keyword evidence="1" id="KW-0472">Membrane</keyword>
<dbReference type="AlphaFoldDB" id="F1Z2G6"/>
<dbReference type="EMBL" id="AEUT02000001">
    <property type="protein sequence ID" value="EGE53048.1"/>
    <property type="molecule type" value="Genomic_DNA"/>
</dbReference>
<keyword evidence="1" id="KW-1133">Transmembrane helix</keyword>
<dbReference type="HOGENOM" id="CLU_2865985_0_0_9"/>
<feature type="transmembrane region" description="Helical" evidence="1">
    <location>
        <begin position="5"/>
        <end position="23"/>
    </location>
</feature>